<dbReference type="SUPFAM" id="SSF51004">
    <property type="entry name" value="C-terminal (heme d1) domain of cytochrome cd1-nitrite reductase"/>
    <property type="match status" value="1"/>
</dbReference>
<organism evidence="2 3">
    <name type="scientific">Thraustotheca clavata</name>
    <dbReference type="NCBI Taxonomy" id="74557"/>
    <lineage>
        <taxon>Eukaryota</taxon>
        <taxon>Sar</taxon>
        <taxon>Stramenopiles</taxon>
        <taxon>Oomycota</taxon>
        <taxon>Saprolegniomycetes</taxon>
        <taxon>Saprolegniales</taxon>
        <taxon>Achlyaceae</taxon>
        <taxon>Thraustotheca</taxon>
    </lineage>
</organism>
<protein>
    <recommendedName>
        <fullName evidence="4">6-phosphogluconolactonase</fullName>
    </recommendedName>
</protein>
<dbReference type="InterPro" id="IPR050282">
    <property type="entry name" value="Cycloisomerase_2"/>
</dbReference>
<gene>
    <name evidence="2" type="ORF">THRCLA_05929</name>
</gene>
<reference evidence="2 3" key="1">
    <citation type="journal article" date="2014" name="Genome Biol. Evol.">
        <title>The secreted proteins of Achlya hypogyna and Thraustotheca clavata identify the ancestral oomycete secretome and reveal gene acquisitions by horizontal gene transfer.</title>
        <authorList>
            <person name="Misner I."/>
            <person name="Blouin N."/>
            <person name="Leonard G."/>
            <person name="Richards T.A."/>
            <person name="Lane C.E."/>
        </authorList>
    </citation>
    <scope>NUCLEOTIDE SEQUENCE [LARGE SCALE GENOMIC DNA]</scope>
    <source>
        <strain evidence="2 3">ATCC 34112</strain>
    </source>
</reference>
<dbReference type="Pfam" id="PF10282">
    <property type="entry name" value="Lactonase"/>
    <property type="match status" value="1"/>
</dbReference>
<dbReference type="InterPro" id="IPR011048">
    <property type="entry name" value="Haem_d1_sf"/>
</dbReference>
<name>A0A1V9ZR78_9STRA</name>
<evidence type="ECO:0008006" key="4">
    <source>
        <dbReference type="Google" id="ProtNLM"/>
    </source>
</evidence>
<dbReference type="PANTHER" id="PTHR30344:SF1">
    <property type="entry name" value="6-PHOSPHOGLUCONOLACTONASE"/>
    <property type="match status" value="1"/>
</dbReference>
<dbReference type="InterPro" id="IPR015943">
    <property type="entry name" value="WD40/YVTN_repeat-like_dom_sf"/>
</dbReference>
<dbReference type="Gene3D" id="2.130.10.10">
    <property type="entry name" value="YVTN repeat-like/Quinoprotein amine dehydrogenase"/>
    <property type="match status" value="1"/>
</dbReference>
<dbReference type="AlphaFoldDB" id="A0A1V9ZR78"/>
<dbReference type="OrthoDB" id="9972196at2759"/>
<evidence type="ECO:0000256" key="1">
    <source>
        <dbReference type="ARBA" id="ARBA00005564"/>
    </source>
</evidence>
<evidence type="ECO:0000313" key="3">
    <source>
        <dbReference type="Proteomes" id="UP000243217"/>
    </source>
</evidence>
<dbReference type="GO" id="GO:0017057">
    <property type="term" value="F:6-phosphogluconolactonase activity"/>
    <property type="evidence" value="ECO:0007669"/>
    <property type="project" value="TreeGrafter"/>
</dbReference>
<dbReference type="STRING" id="74557.A0A1V9ZR78"/>
<comment type="caution">
    <text evidence="2">The sequence shown here is derived from an EMBL/GenBank/DDBJ whole genome shotgun (WGS) entry which is preliminary data.</text>
</comment>
<dbReference type="Proteomes" id="UP000243217">
    <property type="component" value="Unassembled WGS sequence"/>
</dbReference>
<dbReference type="EMBL" id="JNBS01001697">
    <property type="protein sequence ID" value="OQS00526.1"/>
    <property type="molecule type" value="Genomic_DNA"/>
</dbReference>
<accession>A0A1V9ZR78</accession>
<keyword evidence="3" id="KW-1185">Reference proteome</keyword>
<dbReference type="InterPro" id="IPR019405">
    <property type="entry name" value="Lactonase_7-beta_prop"/>
</dbReference>
<dbReference type="PANTHER" id="PTHR30344">
    <property type="entry name" value="6-PHOSPHOGLUCONOLACTONASE-RELATED"/>
    <property type="match status" value="1"/>
</dbReference>
<proteinExistence type="inferred from homology"/>
<evidence type="ECO:0000313" key="2">
    <source>
        <dbReference type="EMBL" id="OQS00526.1"/>
    </source>
</evidence>
<sequence length="359" mass="38342">MQLLVGSYTRKEDHVDGKGSGVYALQVDESTGKMELQTVTDVGVNPSFVCAGNGLAFVVNECADEVDGSRTGFVRAYLIKEDGSLELKNTQLTHGSYPCHCCIDPEGEFVAVANYGGGSVALFPIQQDGSIQPASTVVQFEGASLAVPSRQEAPHCHSTTWLDKKTLLALDLGNDKVMQLTLNASGELVEHPEVPFILQPPGAGPRHLSLHPTLPFAYVIHELSNTLSVYERESNGSLAATPIQTVSTRKPELVKTDSFSLNAEVQVSPSGQTLTCSNRGDDTLVTFAIGQDGRVGEPSFVSSGGTFPRHFVHISDKLLLSANQNSDTIVAYYVHENGTLEPTGESIEIPTPVCLCPVA</sequence>
<comment type="similarity">
    <text evidence="1">Belongs to the cycloisomerase 2 family.</text>
</comment>